<dbReference type="EMBL" id="BARV01041746">
    <property type="protein sequence ID" value="GAI53645.1"/>
    <property type="molecule type" value="Genomic_DNA"/>
</dbReference>
<name>X1QRS6_9ZZZZ</name>
<dbReference type="SUPFAM" id="SSF55781">
    <property type="entry name" value="GAF domain-like"/>
    <property type="match status" value="1"/>
</dbReference>
<sequence length="74" mass="8320">MAKKTKKQIERDEQIYQLSTLAAGKSSLQEVLDKLAEAAVKITNVKACSIRLLDEEAGDLKMRSTYGLSEQYRN</sequence>
<gene>
    <name evidence="1" type="ORF">S06H3_63065</name>
</gene>
<accession>X1QRS6</accession>
<dbReference type="InterPro" id="IPR029016">
    <property type="entry name" value="GAF-like_dom_sf"/>
</dbReference>
<proteinExistence type="predicted"/>
<organism evidence="1">
    <name type="scientific">marine sediment metagenome</name>
    <dbReference type="NCBI Taxonomy" id="412755"/>
    <lineage>
        <taxon>unclassified sequences</taxon>
        <taxon>metagenomes</taxon>
        <taxon>ecological metagenomes</taxon>
    </lineage>
</organism>
<dbReference type="Gene3D" id="3.30.450.40">
    <property type="match status" value="1"/>
</dbReference>
<feature type="non-terminal residue" evidence="1">
    <location>
        <position position="74"/>
    </location>
</feature>
<dbReference type="AlphaFoldDB" id="X1QRS6"/>
<evidence type="ECO:0000313" key="1">
    <source>
        <dbReference type="EMBL" id="GAI53645.1"/>
    </source>
</evidence>
<comment type="caution">
    <text evidence="1">The sequence shown here is derived from an EMBL/GenBank/DDBJ whole genome shotgun (WGS) entry which is preliminary data.</text>
</comment>
<reference evidence="1" key="1">
    <citation type="journal article" date="2014" name="Front. Microbiol.">
        <title>High frequency of phylogenetically diverse reductive dehalogenase-homologous genes in deep subseafloor sedimentary metagenomes.</title>
        <authorList>
            <person name="Kawai M."/>
            <person name="Futagami T."/>
            <person name="Toyoda A."/>
            <person name="Takaki Y."/>
            <person name="Nishi S."/>
            <person name="Hori S."/>
            <person name="Arai W."/>
            <person name="Tsubouchi T."/>
            <person name="Morono Y."/>
            <person name="Uchiyama I."/>
            <person name="Ito T."/>
            <person name="Fujiyama A."/>
            <person name="Inagaki F."/>
            <person name="Takami H."/>
        </authorList>
    </citation>
    <scope>NUCLEOTIDE SEQUENCE</scope>
    <source>
        <strain evidence="1">Expedition CK06-06</strain>
    </source>
</reference>
<protein>
    <submittedName>
        <fullName evidence="1">Uncharacterized protein</fullName>
    </submittedName>
</protein>